<organism evidence="2 3">
    <name type="scientific">Halobacterium bonnevillei</name>
    <dbReference type="NCBI Taxonomy" id="2692200"/>
    <lineage>
        <taxon>Archaea</taxon>
        <taxon>Methanobacteriati</taxon>
        <taxon>Methanobacteriota</taxon>
        <taxon>Stenosarchaea group</taxon>
        <taxon>Halobacteria</taxon>
        <taxon>Halobacteriales</taxon>
        <taxon>Halobacteriaceae</taxon>
        <taxon>Halobacterium</taxon>
    </lineage>
</organism>
<protein>
    <submittedName>
        <fullName evidence="2">Uncharacterized protein</fullName>
    </submittedName>
</protein>
<dbReference type="EMBL" id="WUUU01000021">
    <property type="protein sequence ID" value="MXR19960.1"/>
    <property type="molecule type" value="Genomic_DNA"/>
</dbReference>
<accession>A0A6B0SM26</accession>
<comment type="caution">
    <text evidence="2">The sequence shown here is derived from an EMBL/GenBank/DDBJ whole genome shotgun (WGS) entry which is preliminary data.</text>
</comment>
<feature type="non-terminal residue" evidence="2">
    <location>
        <position position="91"/>
    </location>
</feature>
<name>A0A6B0SM26_9EURY</name>
<evidence type="ECO:0000256" key="1">
    <source>
        <dbReference type="SAM" id="MobiDB-lite"/>
    </source>
</evidence>
<proteinExistence type="predicted"/>
<sequence>MRVRFGGVERCGRAIDLRDVDVTADAVLRAVRDPDDGRVVAPPPRTGGGGGFAAGPRLHDRVGFAASRRHRFDRPGGRCGGPLAVCETEYD</sequence>
<dbReference type="AlphaFoldDB" id="A0A6B0SM26"/>
<evidence type="ECO:0000313" key="2">
    <source>
        <dbReference type="EMBL" id="MXR19960.1"/>
    </source>
</evidence>
<gene>
    <name evidence="2" type="ORF">GRX66_04860</name>
</gene>
<dbReference type="Proteomes" id="UP000471521">
    <property type="component" value="Unassembled WGS sequence"/>
</dbReference>
<feature type="region of interest" description="Disordered" evidence="1">
    <location>
        <begin position="35"/>
        <end position="54"/>
    </location>
</feature>
<evidence type="ECO:0000313" key="3">
    <source>
        <dbReference type="Proteomes" id="UP000471521"/>
    </source>
</evidence>
<reference evidence="2 3" key="1">
    <citation type="submission" date="2019-12" db="EMBL/GenBank/DDBJ databases">
        <title>Isolation and characterization of three novel carbon monoxide-oxidizing members of Halobacteria from salione crusts and soils.</title>
        <authorList>
            <person name="Myers M.R."/>
            <person name="King G.M."/>
        </authorList>
    </citation>
    <scope>NUCLEOTIDE SEQUENCE [LARGE SCALE GENOMIC DNA]</scope>
    <source>
        <strain evidence="2 3">PCN9</strain>
    </source>
</reference>
<keyword evidence="3" id="KW-1185">Reference proteome</keyword>